<protein>
    <submittedName>
        <fullName evidence="2">NAD-dependent epimerase/dehydratase family protein</fullName>
    </submittedName>
</protein>
<evidence type="ECO:0000313" key="3">
    <source>
        <dbReference type="Proteomes" id="UP000295748"/>
    </source>
</evidence>
<dbReference type="SUPFAM" id="SSF51735">
    <property type="entry name" value="NAD(P)-binding Rossmann-fold domains"/>
    <property type="match status" value="1"/>
</dbReference>
<feature type="domain" description="NAD-dependent epimerase/dehydratase" evidence="1">
    <location>
        <begin position="7"/>
        <end position="235"/>
    </location>
</feature>
<gene>
    <name evidence="2" type="ORF">E4K62_03120</name>
</gene>
<proteinExistence type="predicted"/>
<dbReference type="Gene3D" id="3.40.50.720">
    <property type="entry name" value="NAD(P)-binding Rossmann-like Domain"/>
    <property type="match status" value="1"/>
</dbReference>
<dbReference type="EMBL" id="CP038266">
    <property type="protein sequence ID" value="QBR87779.1"/>
    <property type="molecule type" value="Genomic_DNA"/>
</dbReference>
<name>A0ABX5SNR0_9MICO</name>
<sequence length="309" mass="32945">MTAGTLVITGANGFVGTHLAEIASQQGVDVWAIGREPAPDLLLQENCAKYFSMDLEKEWKMPVGADAVVHLAGLSAVGPSFAHPQRYLTGNSAIMTTMCEGLLAHSERPRVVVVSSGAVYGAPEGGTPVAETSATAPSSPYAVAKLLVESQATYYGGRGLDTVIARPFNHIGPRQGTGFLVPDLTAALRDSRPGETLAVGDLGTARDYTDVRDVARAYLALAFAAEHHYDRYNVCSGEAHSGREVLAVLAEALDRPVPPTEMDPARLRPADPPVIVGAADRLRQEYGWEPKIPWQQSVRDFINAEVSAQ</sequence>
<dbReference type="InterPro" id="IPR050177">
    <property type="entry name" value="Lipid_A_modif_metabolic_enz"/>
</dbReference>
<dbReference type="PANTHER" id="PTHR43245:SF53">
    <property type="entry name" value="EPIMERASE-RELATED"/>
    <property type="match status" value="1"/>
</dbReference>
<keyword evidence="3" id="KW-1185">Reference proteome</keyword>
<dbReference type="InterPro" id="IPR001509">
    <property type="entry name" value="Epimerase_deHydtase"/>
</dbReference>
<dbReference type="Pfam" id="PF01370">
    <property type="entry name" value="Epimerase"/>
    <property type="match status" value="1"/>
</dbReference>
<dbReference type="Gene3D" id="3.90.25.10">
    <property type="entry name" value="UDP-galactose 4-epimerase, domain 1"/>
    <property type="match status" value="1"/>
</dbReference>
<dbReference type="PANTHER" id="PTHR43245">
    <property type="entry name" value="BIFUNCTIONAL POLYMYXIN RESISTANCE PROTEIN ARNA"/>
    <property type="match status" value="1"/>
</dbReference>
<evidence type="ECO:0000259" key="1">
    <source>
        <dbReference type="Pfam" id="PF01370"/>
    </source>
</evidence>
<accession>A0ABX5SNR0</accession>
<reference evidence="2 3" key="1">
    <citation type="submission" date="2019-03" db="EMBL/GenBank/DDBJ databases">
        <authorList>
            <person name="Dong K."/>
        </authorList>
    </citation>
    <scope>NUCLEOTIDE SEQUENCE [LARGE SCALE GENOMIC DNA]</scope>
    <source>
        <strain evidence="3">dk512</strain>
    </source>
</reference>
<evidence type="ECO:0000313" key="2">
    <source>
        <dbReference type="EMBL" id="QBR87779.1"/>
    </source>
</evidence>
<dbReference type="Proteomes" id="UP000295748">
    <property type="component" value="Chromosome"/>
</dbReference>
<organism evidence="2 3">
    <name type="scientific">Microbacterium wangchenii</name>
    <dbReference type="NCBI Taxonomy" id="2541726"/>
    <lineage>
        <taxon>Bacteria</taxon>
        <taxon>Bacillati</taxon>
        <taxon>Actinomycetota</taxon>
        <taxon>Actinomycetes</taxon>
        <taxon>Micrococcales</taxon>
        <taxon>Microbacteriaceae</taxon>
        <taxon>Microbacterium</taxon>
    </lineage>
</organism>
<dbReference type="InterPro" id="IPR036291">
    <property type="entry name" value="NAD(P)-bd_dom_sf"/>
</dbReference>
<dbReference type="RefSeq" id="WP_135063465.1">
    <property type="nucleotide sequence ID" value="NZ_CP038266.1"/>
</dbReference>